<sequence length="153" mass="17991">MEHHSFMPKKGQVDYTNARYAPVLNCVVRYKEKILIVQRTSKMRLYPDLWNGISGFLDDEKKVEDKAKEELVEEIGIRPSQISALRRGEIFEKEDEKYSKTWIIYPVLVDVDTDEIMLDWEAENFKWIKPSELKDYNLVPGYDHVVHGLLAKS</sequence>
<dbReference type="PROSITE" id="PS51462">
    <property type="entry name" value="NUDIX"/>
    <property type="match status" value="1"/>
</dbReference>
<dbReference type="SUPFAM" id="SSF55811">
    <property type="entry name" value="Nudix"/>
    <property type="match status" value="1"/>
</dbReference>
<evidence type="ECO:0000313" key="2">
    <source>
        <dbReference type="EMBL" id="OHA41366.1"/>
    </source>
</evidence>
<reference evidence="2 3" key="1">
    <citation type="journal article" date="2016" name="Nat. Commun.">
        <title>Thousands of microbial genomes shed light on interconnected biogeochemical processes in an aquifer system.</title>
        <authorList>
            <person name="Anantharaman K."/>
            <person name="Brown C.T."/>
            <person name="Hug L.A."/>
            <person name="Sharon I."/>
            <person name="Castelle C.J."/>
            <person name="Probst A.J."/>
            <person name="Thomas B.C."/>
            <person name="Singh A."/>
            <person name="Wilkins M.J."/>
            <person name="Karaoz U."/>
            <person name="Brodie E.L."/>
            <person name="Williams K.H."/>
            <person name="Hubbard S.S."/>
            <person name="Banfield J.F."/>
        </authorList>
    </citation>
    <scope>NUCLEOTIDE SEQUENCE [LARGE SCALE GENOMIC DNA]</scope>
</reference>
<gene>
    <name evidence="2" type="ORF">A3G52_04955</name>
</gene>
<accession>A0A1G2NZ42</accession>
<protein>
    <recommendedName>
        <fullName evidence="1">Nudix hydrolase domain-containing protein</fullName>
    </recommendedName>
</protein>
<evidence type="ECO:0000313" key="3">
    <source>
        <dbReference type="Proteomes" id="UP000177269"/>
    </source>
</evidence>
<dbReference type="InterPro" id="IPR015797">
    <property type="entry name" value="NUDIX_hydrolase-like_dom_sf"/>
</dbReference>
<proteinExistence type="predicted"/>
<dbReference type="Proteomes" id="UP000177269">
    <property type="component" value="Unassembled WGS sequence"/>
</dbReference>
<dbReference type="AlphaFoldDB" id="A0A1G2NZ42"/>
<organism evidence="2 3">
    <name type="scientific">Candidatus Taylorbacteria bacterium RIFCSPLOWO2_12_FULL_43_20</name>
    <dbReference type="NCBI Taxonomy" id="1802332"/>
    <lineage>
        <taxon>Bacteria</taxon>
        <taxon>Candidatus Tayloriibacteriota</taxon>
    </lineage>
</organism>
<evidence type="ECO:0000259" key="1">
    <source>
        <dbReference type="PROSITE" id="PS51462"/>
    </source>
</evidence>
<feature type="domain" description="Nudix hydrolase" evidence="1">
    <location>
        <begin position="18"/>
        <end position="151"/>
    </location>
</feature>
<dbReference type="InterPro" id="IPR000086">
    <property type="entry name" value="NUDIX_hydrolase_dom"/>
</dbReference>
<comment type="caution">
    <text evidence="2">The sequence shown here is derived from an EMBL/GenBank/DDBJ whole genome shotgun (WGS) entry which is preliminary data.</text>
</comment>
<dbReference type="Pfam" id="PF00293">
    <property type="entry name" value="NUDIX"/>
    <property type="match status" value="1"/>
</dbReference>
<name>A0A1G2NZ42_9BACT</name>
<dbReference type="Gene3D" id="3.90.79.10">
    <property type="entry name" value="Nucleoside Triphosphate Pyrophosphohydrolase"/>
    <property type="match status" value="1"/>
</dbReference>
<dbReference type="EMBL" id="MHSK01000035">
    <property type="protein sequence ID" value="OHA41366.1"/>
    <property type="molecule type" value="Genomic_DNA"/>
</dbReference>